<dbReference type="AlphaFoldDB" id="A0A8J2SDG6"/>
<evidence type="ECO:0000313" key="1">
    <source>
        <dbReference type="EMBL" id="CAH0366484.1"/>
    </source>
</evidence>
<organism evidence="1 2">
    <name type="scientific">Pelagomonas calceolata</name>
    <dbReference type="NCBI Taxonomy" id="35677"/>
    <lineage>
        <taxon>Eukaryota</taxon>
        <taxon>Sar</taxon>
        <taxon>Stramenopiles</taxon>
        <taxon>Ochrophyta</taxon>
        <taxon>Pelagophyceae</taxon>
        <taxon>Pelagomonadales</taxon>
        <taxon>Pelagomonadaceae</taxon>
        <taxon>Pelagomonas</taxon>
    </lineage>
</organism>
<sequence>MDATAAALPVVVQDKGKTPTPRGPPLAWRLGVSLAAVALTWATSLRVAISVAGAFVVVPPASLVRDTCSTLKDATTHAEAVYVECVDAQALNCDRHYDEVLVDVEKTLQDKQMRNEATLSTYRQIYDTCAAHANALTGYASYKIASFKAPSTSFEASLDKSAWTATCADASKLTGADVLEAHAARSEDAAAFATVIIQCPSELLFDVNTQESASTMNALTRYAEDRARYDATYIRGVYASVEAASSQFKLPSNTTWPGVATALGDIRACLSIDANVSCKIQPDARDAFGDYASRVQLQVAMASDVVAAFSSEADAYQQRVEDAFDAMAAFYDAAMEAESNNFIEIDPPGAMVGVGLEDFYAYPGAWPDGLTLLSFPSADELYPASLSAFYDDVLANVSLLYADAAVVMKRTSLELREDLQRAFAGYDPPSITDYLDAPTLKNASDAYAEKAEAFANASLRVVDYDVDLLTTSSVRNTTATTTTTFMETARDRLLGWAALETDVDVSATFAQIARSASLIILLDYAWRVASSLRTIKRFLDKSAVRLPKARVRSVRSDKGFYAAVGWVVASPYPSLMVAGAVGAAIFVGAARAYAPLFSAYAETCVRGHGTLNNGTVVARNLYAVSYNAASSDGRAAQSRFLDAYDARRAEACASLSTADARVRNDEAEQLRVLVDAQSEAASRFALLNACVDEPLNDTACLHETWALDSNPFDCGSLPMCDITCGGPSVQVLRTASQHCACSAEWWLHATILRLGAAFVIFLVLQLSRSWIVDGLCRLNWRLLTDAVFAYEASCDIDGNPTVEGDFRAHVRADLKRRLRAWLCVGRLKVIGAVLVHAAWVAPLVRLRRDVAYAPH</sequence>
<proteinExistence type="predicted"/>
<dbReference type="OrthoDB" id="206539at2759"/>
<keyword evidence="2" id="KW-1185">Reference proteome</keyword>
<accession>A0A8J2SDG6</accession>
<dbReference type="Proteomes" id="UP000789595">
    <property type="component" value="Unassembled WGS sequence"/>
</dbReference>
<gene>
    <name evidence="1" type="ORF">PECAL_1P29800</name>
</gene>
<reference evidence="1" key="1">
    <citation type="submission" date="2021-11" db="EMBL/GenBank/DDBJ databases">
        <authorList>
            <consortium name="Genoscope - CEA"/>
            <person name="William W."/>
        </authorList>
    </citation>
    <scope>NUCLEOTIDE SEQUENCE</scope>
</reference>
<protein>
    <submittedName>
        <fullName evidence="1">Uncharacterized protein</fullName>
    </submittedName>
</protein>
<evidence type="ECO:0000313" key="2">
    <source>
        <dbReference type="Proteomes" id="UP000789595"/>
    </source>
</evidence>
<dbReference type="EMBL" id="CAKKNE010000001">
    <property type="protein sequence ID" value="CAH0366484.1"/>
    <property type="molecule type" value="Genomic_DNA"/>
</dbReference>
<comment type="caution">
    <text evidence="1">The sequence shown here is derived from an EMBL/GenBank/DDBJ whole genome shotgun (WGS) entry which is preliminary data.</text>
</comment>
<name>A0A8J2SDG6_9STRA</name>